<sequence length="329" mass="37875">MYYTYLKNSHVEEVANIISTNYKNARLALPIISDKYENAEMHIKEIGKYVDNNNFVVATESGKVAGFISGFSINEFKGTARGVLSLPSLHGIADGYDKNYLYSELYRRVSDLWVNSDCYTHAVMLYLNDKNVIDSWVMNGFGMLVVDAVRPLEEIAIPNIDNNTFIRKAEIKDLINMQNLFKGIDKHLSSTPIYLHNYISENYIDEYGSWLKTEGNNLWIAEINSKIIGYLKTNTTEINMDELDDGYTMAINGAYVLPEYRGQHIMSRLLNIATDWAIEKDLKRCSTDFESANIEGRRFWLKHFAPYCYSMIRRIDERNHLNSISIGDK</sequence>
<gene>
    <name evidence="2" type="ORF">KQI89_07535</name>
</gene>
<feature type="domain" description="N-acetyltransferase" evidence="1">
    <location>
        <begin position="164"/>
        <end position="316"/>
    </location>
</feature>
<protein>
    <submittedName>
        <fullName evidence="2">GNAT family N-acetyltransferase</fullName>
    </submittedName>
</protein>
<evidence type="ECO:0000313" key="3">
    <source>
        <dbReference type="Proteomes" id="UP000736583"/>
    </source>
</evidence>
<dbReference type="PROSITE" id="PS51186">
    <property type="entry name" value="GNAT"/>
    <property type="match status" value="1"/>
</dbReference>
<evidence type="ECO:0000313" key="2">
    <source>
        <dbReference type="EMBL" id="MBU5591614.1"/>
    </source>
</evidence>
<proteinExistence type="predicted"/>
<dbReference type="RefSeq" id="WP_216456555.1">
    <property type="nucleotide sequence ID" value="NZ_JAHLQL010000001.1"/>
</dbReference>
<organism evidence="2 3">
    <name type="scientific">Clostridium simiarum</name>
    <dbReference type="NCBI Taxonomy" id="2841506"/>
    <lineage>
        <taxon>Bacteria</taxon>
        <taxon>Bacillati</taxon>
        <taxon>Bacillota</taxon>
        <taxon>Clostridia</taxon>
        <taxon>Eubacteriales</taxon>
        <taxon>Clostridiaceae</taxon>
        <taxon>Clostridium</taxon>
    </lineage>
</organism>
<dbReference type="Proteomes" id="UP000736583">
    <property type="component" value="Unassembled WGS sequence"/>
</dbReference>
<accession>A0ABS6EZE5</accession>
<name>A0ABS6EZE5_9CLOT</name>
<dbReference type="Pfam" id="PF00583">
    <property type="entry name" value="Acetyltransf_1"/>
    <property type="match status" value="1"/>
</dbReference>
<comment type="caution">
    <text evidence="2">The sequence shown here is derived from an EMBL/GenBank/DDBJ whole genome shotgun (WGS) entry which is preliminary data.</text>
</comment>
<reference evidence="2 3" key="1">
    <citation type="submission" date="2021-06" db="EMBL/GenBank/DDBJ databases">
        <authorList>
            <person name="Sun Q."/>
            <person name="Li D."/>
        </authorList>
    </citation>
    <scope>NUCLEOTIDE SEQUENCE [LARGE SCALE GENOMIC DNA]</scope>
    <source>
        <strain evidence="2 3">MSJ-4</strain>
    </source>
</reference>
<dbReference type="CDD" id="cd04301">
    <property type="entry name" value="NAT_SF"/>
    <property type="match status" value="1"/>
</dbReference>
<keyword evidence="3" id="KW-1185">Reference proteome</keyword>
<evidence type="ECO:0000259" key="1">
    <source>
        <dbReference type="PROSITE" id="PS51186"/>
    </source>
</evidence>
<dbReference type="EMBL" id="JAHLQL010000001">
    <property type="protein sequence ID" value="MBU5591614.1"/>
    <property type="molecule type" value="Genomic_DNA"/>
</dbReference>
<dbReference type="InterPro" id="IPR000182">
    <property type="entry name" value="GNAT_dom"/>
</dbReference>